<dbReference type="EMBL" id="SNZJ01000010">
    <property type="protein sequence ID" value="TDR52972.1"/>
    <property type="molecule type" value="Genomic_DNA"/>
</dbReference>
<dbReference type="Proteomes" id="UP000295212">
    <property type="component" value="Unassembled WGS sequence"/>
</dbReference>
<evidence type="ECO:0000256" key="4">
    <source>
        <dbReference type="ARBA" id="ARBA00022692"/>
    </source>
</evidence>
<dbReference type="PANTHER" id="PTHR30336">
    <property type="entry name" value="INNER MEMBRANE PROTEIN, PROBABLE PERMEASE"/>
    <property type="match status" value="1"/>
</dbReference>
<reference evidence="10 11" key="1">
    <citation type="submission" date="2019-03" db="EMBL/GenBank/DDBJ databases">
        <title>Genomic Encyclopedia of Type Strains, Phase III (KMG-III): the genomes of soil and plant-associated and newly described type strains.</title>
        <authorList>
            <person name="Whitman W."/>
        </authorList>
    </citation>
    <scope>NUCLEOTIDE SEQUENCE [LARGE SCALE GENOMIC DNA]</scope>
    <source>
        <strain evidence="10 11">CECT 5797</strain>
    </source>
</reference>
<comment type="subcellular location">
    <subcellularLocation>
        <location evidence="1">Cell inner membrane</location>
        <topology evidence="1">Single-pass membrane protein</topology>
    </subcellularLocation>
</comment>
<keyword evidence="3" id="KW-0997">Cell inner membrane</keyword>
<keyword evidence="5" id="KW-1133">Transmembrane helix</keyword>
<dbReference type="Pfam" id="PF02698">
    <property type="entry name" value="DUF218"/>
    <property type="match status" value="1"/>
</dbReference>
<evidence type="ECO:0000313" key="10">
    <source>
        <dbReference type="EMBL" id="TDR52972.1"/>
    </source>
</evidence>
<evidence type="ECO:0000256" key="7">
    <source>
        <dbReference type="ARBA" id="ARBA00037355"/>
    </source>
</evidence>
<protein>
    <submittedName>
        <fullName evidence="10">SanA protein</fullName>
    </submittedName>
</protein>
<comment type="function">
    <text evidence="7">Participates in the barrier function of the cell envelope.</text>
</comment>
<name>A0A4R6ZL43_9GAMM</name>
<accession>A0A4R6ZL43</accession>
<dbReference type="PANTHER" id="PTHR30336:SF0">
    <property type="entry name" value="PROTEIN SANA"/>
    <property type="match status" value="1"/>
</dbReference>
<keyword evidence="2" id="KW-1003">Cell membrane</keyword>
<dbReference type="InterPro" id="IPR051599">
    <property type="entry name" value="Cell_Envelope_Assoc"/>
</dbReference>
<keyword evidence="4" id="KW-0812">Transmembrane</keyword>
<comment type="caution">
    <text evidence="10">The sequence shown here is derived from an EMBL/GenBank/DDBJ whole genome shotgun (WGS) entry which is preliminary data.</text>
</comment>
<evidence type="ECO:0000256" key="3">
    <source>
        <dbReference type="ARBA" id="ARBA00022519"/>
    </source>
</evidence>
<dbReference type="CDD" id="cd06259">
    <property type="entry name" value="YdcF-like"/>
    <property type="match status" value="1"/>
</dbReference>
<feature type="region of interest" description="Disordered" evidence="8">
    <location>
        <begin position="238"/>
        <end position="261"/>
    </location>
</feature>
<feature type="domain" description="DUF218" evidence="9">
    <location>
        <begin position="56"/>
        <end position="193"/>
    </location>
</feature>
<gene>
    <name evidence="10" type="ORF">DFP85_11038</name>
</gene>
<evidence type="ECO:0000256" key="2">
    <source>
        <dbReference type="ARBA" id="ARBA00022475"/>
    </source>
</evidence>
<proteinExistence type="predicted"/>
<dbReference type="PROSITE" id="PS51257">
    <property type="entry name" value="PROKAR_LIPOPROTEIN"/>
    <property type="match status" value="1"/>
</dbReference>
<dbReference type="GO" id="GO:0005886">
    <property type="term" value="C:plasma membrane"/>
    <property type="evidence" value="ECO:0007669"/>
    <property type="project" value="UniProtKB-SubCell"/>
</dbReference>
<evidence type="ECO:0000256" key="1">
    <source>
        <dbReference type="ARBA" id="ARBA00004377"/>
    </source>
</evidence>
<evidence type="ECO:0000259" key="9">
    <source>
        <dbReference type="Pfam" id="PF02698"/>
    </source>
</evidence>
<keyword evidence="6" id="KW-0472">Membrane</keyword>
<dbReference type="AlphaFoldDB" id="A0A4R6ZL43"/>
<organism evidence="10 11">
    <name type="scientific">Halomonas ventosae</name>
    <dbReference type="NCBI Taxonomy" id="229007"/>
    <lineage>
        <taxon>Bacteria</taxon>
        <taxon>Pseudomonadati</taxon>
        <taxon>Pseudomonadota</taxon>
        <taxon>Gammaproteobacteria</taxon>
        <taxon>Oceanospirillales</taxon>
        <taxon>Halomonadaceae</taxon>
        <taxon>Halomonas</taxon>
    </lineage>
</organism>
<dbReference type="RefSeq" id="WP_243737263.1">
    <property type="nucleotide sequence ID" value="NZ_SNZJ01000010.1"/>
</dbReference>
<dbReference type="InterPro" id="IPR003848">
    <property type="entry name" value="DUF218"/>
</dbReference>
<evidence type="ECO:0000256" key="8">
    <source>
        <dbReference type="SAM" id="MobiDB-lite"/>
    </source>
</evidence>
<sequence>MHRPFWKVFKAVLMSLGALALLAACLFALANFFVLGRTQGKIEAELSQCGSEPVGIVFGTSHWTRSGARNPHFEGRMGAAAHLIHLGRVDHLLISGDNSTRYYNEPVTMWRDLRGRDVRDEDMTLDYAGFSTFDTLARARDVFGVERALLITQDWHLPRALFIGEALGLEVSGCAAPERATDGLWRLKMREWVARVATLGDLYLWEREPHFLGPLEPLQIMPRERDRLLLLPPGVLNASDAASGGDTARGSAPDSPSSTPR</sequence>
<evidence type="ECO:0000256" key="6">
    <source>
        <dbReference type="ARBA" id="ARBA00023136"/>
    </source>
</evidence>
<evidence type="ECO:0000313" key="11">
    <source>
        <dbReference type="Proteomes" id="UP000295212"/>
    </source>
</evidence>
<evidence type="ECO:0000256" key="5">
    <source>
        <dbReference type="ARBA" id="ARBA00022989"/>
    </source>
</evidence>